<gene>
    <name evidence="3" type="ORF">DKM44_00485</name>
</gene>
<dbReference type="RefSeq" id="WP_109824511.1">
    <property type="nucleotide sequence ID" value="NZ_CP029494.1"/>
</dbReference>
<dbReference type="EMBL" id="CP029494">
    <property type="protein sequence ID" value="AWN21900.1"/>
    <property type="molecule type" value="Genomic_DNA"/>
</dbReference>
<evidence type="ECO:0000256" key="1">
    <source>
        <dbReference type="PROSITE-ProRule" id="PRU00169"/>
    </source>
</evidence>
<keyword evidence="1" id="KW-0597">Phosphoprotein</keyword>
<dbReference type="InterPro" id="IPR011006">
    <property type="entry name" value="CheY-like_superfamily"/>
</dbReference>
<proteinExistence type="predicted"/>
<dbReference type="PANTHER" id="PTHR44520:SF2">
    <property type="entry name" value="RESPONSE REGULATOR RCP1"/>
    <property type="match status" value="1"/>
</dbReference>
<evidence type="ECO:0000313" key="3">
    <source>
        <dbReference type="EMBL" id="AWN21900.1"/>
    </source>
</evidence>
<dbReference type="Gene3D" id="3.40.50.2300">
    <property type="match status" value="1"/>
</dbReference>
<dbReference type="OrthoDB" id="9808843at2"/>
<organism evidence="3 4">
    <name type="scientific">Deinococcus irradiatisoli</name>
    <dbReference type="NCBI Taxonomy" id="2202254"/>
    <lineage>
        <taxon>Bacteria</taxon>
        <taxon>Thermotogati</taxon>
        <taxon>Deinococcota</taxon>
        <taxon>Deinococci</taxon>
        <taxon>Deinococcales</taxon>
        <taxon>Deinococcaceae</taxon>
        <taxon>Deinococcus</taxon>
    </lineage>
</organism>
<sequence>MPSRLSPLHVLLIENSEDEIRLIQGAFAELPAPVQLHVARTGAQAHTILTCEPRIALVLLDHQLPGEDSLGWLENLKRHNDMALRRLPVVMLSANDTEEQIRKAYYSYASAYLIKPGDPLQLRQMLTVLVQFWGQVARLPERA</sequence>
<dbReference type="SUPFAM" id="SSF52172">
    <property type="entry name" value="CheY-like"/>
    <property type="match status" value="1"/>
</dbReference>
<dbReference type="Proteomes" id="UP000245368">
    <property type="component" value="Chromosome"/>
</dbReference>
<dbReference type="InterPro" id="IPR052893">
    <property type="entry name" value="TCS_response_regulator"/>
</dbReference>
<evidence type="ECO:0000313" key="4">
    <source>
        <dbReference type="Proteomes" id="UP000245368"/>
    </source>
</evidence>
<dbReference type="SMART" id="SM00448">
    <property type="entry name" value="REC"/>
    <property type="match status" value="1"/>
</dbReference>
<dbReference type="GO" id="GO:0000160">
    <property type="term" value="P:phosphorelay signal transduction system"/>
    <property type="evidence" value="ECO:0007669"/>
    <property type="project" value="InterPro"/>
</dbReference>
<evidence type="ECO:0000259" key="2">
    <source>
        <dbReference type="PROSITE" id="PS50110"/>
    </source>
</evidence>
<feature type="domain" description="Response regulatory" evidence="2">
    <location>
        <begin position="9"/>
        <end position="130"/>
    </location>
</feature>
<dbReference type="KEGG" id="dez:DKM44_00485"/>
<dbReference type="PANTHER" id="PTHR44520">
    <property type="entry name" value="RESPONSE REGULATOR RCP1-RELATED"/>
    <property type="match status" value="1"/>
</dbReference>
<reference evidence="3 4" key="1">
    <citation type="submission" date="2018-05" db="EMBL/GenBank/DDBJ databases">
        <title>Complete Genome Sequence of Deinococcus sp. strain 17bor-2.</title>
        <authorList>
            <person name="Srinivasan S."/>
        </authorList>
    </citation>
    <scope>NUCLEOTIDE SEQUENCE [LARGE SCALE GENOMIC DNA]</scope>
    <source>
        <strain evidence="3 4">17bor-2</strain>
    </source>
</reference>
<dbReference type="InterPro" id="IPR001789">
    <property type="entry name" value="Sig_transdc_resp-reg_receiver"/>
</dbReference>
<dbReference type="AlphaFoldDB" id="A0A2Z3JET2"/>
<name>A0A2Z3JET2_9DEIO</name>
<dbReference type="PROSITE" id="PS50110">
    <property type="entry name" value="RESPONSE_REGULATORY"/>
    <property type="match status" value="1"/>
</dbReference>
<accession>A0A2Z3JET2</accession>
<protein>
    <recommendedName>
        <fullName evidence="2">Response regulatory domain-containing protein</fullName>
    </recommendedName>
</protein>
<feature type="modified residue" description="4-aspartylphosphate" evidence="1">
    <location>
        <position position="61"/>
    </location>
</feature>
<keyword evidence="4" id="KW-1185">Reference proteome</keyword>
<dbReference type="Pfam" id="PF00072">
    <property type="entry name" value="Response_reg"/>
    <property type="match status" value="1"/>
</dbReference>